<evidence type="ECO:0000256" key="1">
    <source>
        <dbReference type="SAM" id="MobiDB-lite"/>
    </source>
</evidence>
<proteinExistence type="predicted"/>
<evidence type="ECO:0000313" key="2">
    <source>
        <dbReference type="EMBL" id="QKS22806.1"/>
    </source>
</evidence>
<dbReference type="RefSeq" id="WP_174788102.1">
    <property type="nucleotide sequence ID" value="NZ_CP054580.1"/>
</dbReference>
<organism evidence="2 3">
    <name type="scientific">Vreelandella titanicae</name>
    <dbReference type="NCBI Taxonomy" id="664683"/>
    <lineage>
        <taxon>Bacteria</taxon>
        <taxon>Pseudomonadati</taxon>
        <taxon>Pseudomonadota</taxon>
        <taxon>Gammaproteobacteria</taxon>
        <taxon>Oceanospirillales</taxon>
        <taxon>Halomonadaceae</taxon>
        <taxon>Vreelandella</taxon>
    </lineage>
</organism>
<evidence type="ECO:0000313" key="3">
    <source>
        <dbReference type="Proteomes" id="UP000509761"/>
    </source>
</evidence>
<reference evidence="2 3" key="1">
    <citation type="submission" date="2019-12" db="EMBL/GenBank/DDBJ databases">
        <title>Genome sequencing and assembly of endphytes of Porphyra tenera.</title>
        <authorList>
            <person name="Park J.M."/>
            <person name="Shin R."/>
            <person name="Jo S.H."/>
        </authorList>
    </citation>
    <scope>NUCLEOTIDE SEQUENCE [LARGE SCALE GENOMIC DNA]</scope>
    <source>
        <strain evidence="2 3">GPM3</strain>
    </source>
</reference>
<dbReference type="EMBL" id="CP054580">
    <property type="protein sequence ID" value="QKS22806.1"/>
    <property type="molecule type" value="Genomic_DNA"/>
</dbReference>
<feature type="region of interest" description="Disordered" evidence="1">
    <location>
        <begin position="100"/>
        <end position="123"/>
    </location>
</feature>
<name>A0AAP9SZR6_9GAMM</name>
<gene>
    <name evidence="2" type="ORF">FX987_00557</name>
</gene>
<accession>A0AAP9SZR6</accession>
<keyword evidence="3" id="KW-1185">Reference proteome</keyword>
<sequence length="160" mass="17966">MKAHEAVQLVEASALFDAKWYVERYPDVKAVNINPAAHYCKYGWQMLRDPSSQFSTAGYLAKHEDIKREGMNPLLHYLRFGKKEGRVISSSSVSAVASQPKVASVPVTPKTPSNAAGVNSDRVSKQLEKTQALLEHYFNRCKELEYSLPDQNTQHALETK</sequence>
<protein>
    <submittedName>
        <fullName evidence="2">Uncharacterized protein</fullName>
    </submittedName>
</protein>
<dbReference type="AlphaFoldDB" id="A0AAP9SZR6"/>
<dbReference type="Proteomes" id="UP000509761">
    <property type="component" value="Chromosome"/>
</dbReference>